<dbReference type="Gene3D" id="3.30.200.20">
    <property type="entry name" value="Phosphorylase Kinase, domain 1"/>
    <property type="match status" value="1"/>
</dbReference>
<organism evidence="14 15">
    <name type="scientific">Vanilla planifolia</name>
    <name type="common">Vanilla</name>
    <dbReference type="NCBI Taxonomy" id="51239"/>
    <lineage>
        <taxon>Eukaryota</taxon>
        <taxon>Viridiplantae</taxon>
        <taxon>Streptophyta</taxon>
        <taxon>Embryophyta</taxon>
        <taxon>Tracheophyta</taxon>
        <taxon>Spermatophyta</taxon>
        <taxon>Magnoliopsida</taxon>
        <taxon>Liliopsida</taxon>
        <taxon>Asparagales</taxon>
        <taxon>Orchidaceae</taxon>
        <taxon>Vanilloideae</taxon>
        <taxon>Vanilleae</taxon>
        <taxon>Vanilla</taxon>
    </lineage>
</organism>
<keyword evidence="8" id="KW-0067">ATP-binding</keyword>
<keyword evidence="3" id="KW-0433">Leucine-rich repeat</keyword>
<accession>A0A835PM70</accession>
<evidence type="ECO:0000256" key="6">
    <source>
        <dbReference type="ARBA" id="ARBA00022737"/>
    </source>
</evidence>
<keyword evidence="2" id="KW-0597">Phosphoprotein</keyword>
<gene>
    <name evidence="14" type="ORF">HPP92_023672</name>
</gene>
<evidence type="ECO:0000313" key="14">
    <source>
        <dbReference type="EMBL" id="KAG0455884.1"/>
    </source>
</evidence>
<dbReference type="InterPro" id="IPR001245">
    <property type="entry name" value="Ser-Thr/Tyr_kinase_cat_dom"/>
</dbReference>
<dbReference type="InterPro" id="IPR011009">
    <property type="entry name" value="Kinase-like_dom_sf"/>
</dbReference>
<dbReference type="InterPro" id="IPR050994">
    <property type="entry name" value="At_inactive_RLKs"/>
</dbReference>
<dbReference type="AlphaFoldDB" id="A0A835PM70"/>
<dbReference type="InterPro" id="IPR000719">
    <property type="entry name" value="Prot_kinase_dom"/>
</dbReference>
<keyword evidence="9 12" id="KW-1133">Transmembrane helix</keyword>
<keyword evidence="7" id="KW-0547">Nucleotide-binding</keyword>
<evidence type="ECO:0000256" key="10">
    <source>
        <dbReference type="ARBA" id="ARBA00023136"/>
    </source>
</evidence>
<feature type="region of interest" description="Disordered" evidence="11">
    <location>
        <begin position="619"/>
        <end position="650"/>
    </location>
</feature>
<evidence type="ECO:0000259" key="13">
    <source>
        <dbReference type="PROSITE" id="PS50011"/>
    </source>
</evidence>
<dbReference type="PROSITE" id="PS50011">
    <property type="entry name" value="PROTEIN_KINASE_DOM"/>
    <property type="match status" value="1"/>
</dbReference>
<evidence type="ECO:0000256" key="4">
    <source>
        <dbReference type="ARBA" id="ARBA00022692"/>
    </source>
</evidence>
<dbReference type="SUPFAM" id="SSF56112">
    <property type="entry name" value="Protein kinase-like (PK-like)"/>
    <property type="match status" value="1"/>
</dbReference>
<sequence>MEGTTFVAFPIFFLVVDLRFEMEGRMLSKGILLLWFNFLSMGFAEPEADKEALLDFLAGVTHGCALNWRDNTSVCKEWSGVVCDPDGSHVVELRLPGRGFNGQVPPNTLSRLSGLRILSLRSNRLSGTLPADFSNLTALTGLHLQFNGFSGRLPSDFSAWKNLTMLDLSHNAFEGSIPGSISNLTHLASLNLSNNSLSGRIPELLPPNLQFLNLSSNHLEGSIPKSLLRFPHSSFSSNQLSPVFPQIHSPSPPPISHPFKRNVTESSLLGIIVGGSALAFVAFAVLLLLCFSSKKYGISSPREEKGHDSSEKRDAVNEEEHNRLVFFQGCSSAFDLEDLLRASAEVLGKGSYGTSYKAVLEDATTVVVKRLKEVSVGRRDFEQQMEMVGNIRHDNVVGLKAYYFSKDEKLLVYDYYSKGSLYSMLHGKRDEGRAELDWETRLQIAIGAATAIAHIHSEQGGKLVHGNIKSSNVFLNHRNHGCLSDLGLATMATPAAPRVPGYRAPEALDPLRSSHASDVYAFGVLALELLTGRSPVGTAASGGGGRKEAVHLVRWVHSVVREEWTAEVFDARLMTSPEVEEEMVEMLRVALACVARALEQRPGMGDVVAMIEDVKQIGGASTPSVDLPPSRDKDQYGQMEPGFYRAEPTR</sequence>
<protein>
    <recommendedName>
        <fullName evidence="13">Protein kinase domain-containing protein</fullName>
    </recommendedName>
</protein>
<evidence type="ECO:0000256" key="7">
    <source>
        <dbReference type="ARBA" id="ARBA00022741"/>
    </source>
</evidence>
<evidence type="ECO:0000256" key="3">
    <source>
        <dbReference type="ARBA" id="ARBA00022614"/>
    </source>
</evidence>
<comment type="caution">
    <text evidence="14">The sequence shown here is derived from an EMBL/GenBank/DDBJ whole genome shotgun (WGS) entry which is preliminary data.</text>
</comment>
<reference evidence="14 15" key="1">
    <citation type="journal article" date="2020" name="Nat. Food">
        <title>A phased Vanilla planifolia genome enables genetic improvement of flavour and production.</title>
        <authorList>
            <person name="Hasing T."/>
            <person name="Tang H."/>
            <person name="Brym M."/>
            <person name="Khazi F."/>
            <person name="Huang T."/>
            <person name="Chambers A.H."/>
        </authorList>
    </citation>
    <scope>NUCLEOTIDE SEQUENCE [LARGE SCALE GENOMIC DNA]</scope>
    <source>
        <tissue evidence="14">Leaf</tissue>
    </source>
</reference>
<evidence type="ECO:0000256" key="2">
    <source>
        <dbReference type="ARBA" id="ARBA00022553"/>
    </source>
</evidence>
<dbReference type="InterPro" id="IPR032675">
    <property type="entry name" value="LRR_dom_sf"/>
</dbReference>
<dbReference type="OrthoDB" id="676979at2759"/>
<evidence type="ECO:0000256" key="5">
    <source>
        <dbReference type="ARBA" id="ARBA00022729"/>
    </source>
</evidence>
<dbReference type="PANTHER" id="PTHR48010">
    <property type="entry name" value="OS05G0588300 PROTEIN"/>
    <property type="match status" value="1"/>
</dbReference>
<feature type="domain" description="Protein kinase" evidence="13">
    <location>
        <begin position="341"/>
        <end position="614"/>
    </location>
</feature>
<keyword evidence="6" id="KW-0677">Repeat</keyword>
<dbReference type="FunFam" id="3.30.200.20:FF:000307">
    <property type="entry name" value="pollen receptor-like kinase 1"/>
    <property type="match status" value="1"/>
</dbReference>
<dbReference type="FunFam" id="1.10.510.10:FF:000095">
    <property type="entry name" value="protein STRUBBELIG-RECEPTOR FAMILY 8"/>
    <property type="match status" value="1"/>
</dbReference>
<dbReference type="InterPro" id="IPR001611">
    <property type="entry name" value="Leu-rich_rpt"/>
</dbReference>
<dbReference type="EMBL" id="JADCNM010000013">
    <property type="protein sequence ID" value="KAG0455884.1"/>
    <property type="molecule type" value="Genomic_DNA"/>
</dbReference>
<evidence type="ECO:0000256" key="12">
    <source>
        <dbReference type="SAM" id="Phobius"/>
    </source>
</evidence>
<dbReference type="GO" id="GO:0004672">
    <property type="term" value="F:protein kinase activity"/>
    <property type="evidence" value="ECO:0007669"/>
    <property type="project" value="InterPro"/>
</dbReference>
<name>A0A835PM70_VANPL</name>
<proteinExistence type="predicted"/>
<keyword evidence="4 12" id="KW-0812">Transmembrane</keyword>
<keyword evidence="5" id="KW-0732">Signal</keyword>
<evidence type="ECO:0000256" key="11">
    <source>
        <dbReference type="SAM" id="MobiDB-lite"/>
    </source>
</evidence>
<dbReference type="PANTHER" id="PTHR48010:SF6">
    <property type="entry name" value="OS01G0223600 PROTEIN"/>
    <property type="match status" value="1"/>
</dbReference>
<dbReference type="FunFam" id="3.80.10.10:FF:000234">
    <property type="entry name" value="Probable inactive receptor kinase RLK902"/>
    <property type="match status" value="1"/>
</dbReference>
<dbReference type="Pfam" id="PF13855">
    <property type="entry name" value="LRR_8"/>
    <property type="match status" value="1"/>
</dbReference>
<dbReference type="GO" id="GO:0016020">
    <property type="term" value="C:membrane"/>
    <property type="evidence" value="ECO:0007669"/>
    <property type="project" value="UniProtKB-SubCell"/>
</dbReference>
<evidence type="ECO:0000256" key="9">
    <source>
        <dbReference type="ARBA" id="ARBA00022989"/>
    </source>
</evidence>
<evidence type="ECO:0000256" key="8">
    <source>
        <dbReference type="ARBA" id="ARBA00022840"/>
    </source>
</evidence>
<dbReference type="Gene3D" id="1.10.510.10">
    <property type="entry name" value="Transferase(Phosphotransferase) domain 1"/>
    <property type="match status" value="1"/>
</dbReference>
<dbReference type="GO" id="GO:0005524">
    <property type="term" value="F:ATP binding"/>
    <property type="evidence" value="ECO:0007669"/>
    <property type="project" value="UniProtKB-KW"/>
</dbReference>
<dbReference type="Pfam" id="PF00560">
    <property type="entry name" value="LRR_1"/>
    <property type="match status" value="2"/>
</dbReference>
<evidence type="ECO:0000256" key="1">
    <source>
        <dbReference type="ARBA" id="ARBA00004370"/>
    </source>
</evidence>
<dbReference type="Pfam" id="PF08263">
    <property type="entry name" value="LRRNT_2"/>
    <property type="match status" value="1"/>
</dbReference>
<comment type="subcellular location">
    <subcellularLocation>
        <location evidence="1">Membrane</location>
    </subcellularLocation>
</comment>
<dbReference type="InterPro" id="IPR013210">
    <property type="entry name" value="LRR_N_plant-typ"/>
</dbReference>
<feature type="transmembrane region" description="Helical" evidence="12">
    <location>
        <begin position="268"/>
        <end position="291"/>
    </location>
</feature>
<dbReference type="SUPFAM" id="SSF52058">
    <property type="entry name" value="L domain-like"/>
    <property type="match status" value="1"/>
</dbReference>
<dbReference type="Pfam" id="PF07714">
    <property type="entry name" value="PK_Tyr_Ser-Thr"/>
    <property type="match status" value="1"/>
</dbReference>
<keyword evidence="10 12" id="KW-0472">Membrane</keyword>
<evidence type="ECO:0000313" key="15">
    <source>
        <dbReference type="Proteomes" id="UP000639772"/>
    </source>
</evidence>
<dbReference type="Gene3D" id="3.80.10.10">
    <property type="entry name" value="Ribonuclease Inhibitor"/>
    <property type="match status" value="1"/>
</dbReference>
<dbReference type="Proteomes" id="UP000639772">
    <property type="component" value="Chromosome 13"/>
</dbReference>